<feature type="transmembrane region" description="Helical" evidence="1">
    <location>
        <begin position="29"/>
        <end position="55"/>
    </location>
</feature>
<keyword evidence="1" id="KW-1133">Transmembrane helix</keyword>
<evidence type="ECO:0000313" key="2">
    <source>
        <dbReference type="EMBL" id="TXK36909.1"/>
    </source>
</evidence>
<organism evidence="2 3">
    <name type="scientific">Pontibacter qinzhouensis</name>
    <dbReference type="NCBI Taxonomy" id="2603253"/>
    <lineage>
        <taxon>Bacteria</taxon>
        <taxon>Pseudomonadati</taxon>
        <taxon>Bacteroidota</taxon>
        <taxon>Cytophagia</taxon>
        <taxon>Cytophagales</taxon>
        <taxon>Hymenobacteraceae</taxon>
        <taxon>Pontibacter</taxon>
    </lineage>
</organism>
<dbReference type="Pfam" id="PF06695">
    <property type="entry name" value="Sm_multidrug_ex"/>
    <property type="match status" value="1"/>
</dbReference>
<keyword evidence="1" id="KW-0472">Membrane</keyword>
<sequence>MSVYLLSTVKFFGGPLAGISLGLSYLETVLLTIAGMMTSVVVFSFLGRRAANWLVRRRIKNNKPLFSRKSRTIVKVWNSFGVTGIAFLTPLLLTPVLGTVVAALLGVPKKSIFLHMLWSAVLWSVTLTFMTFKFQEFVTMLF</sequence>
<feature type="transmembrane region" description="Helical" evidence="1">
    <location>
        <begin position="76"/>
        <end position="106"/>
    </location>
</feature>
<evidence type="ECO:0008006" key="4">
    <source>
        <dbReference type="Google" id="ProtNLM"/>
    </source>
</evidence>
<dbReference type="InterPro" id="IPR009577">
    <property type="entry name" value="Sm_multidrug_ex"/>
</dbReference>
<feature type="transmembrane region" description="Helical" evidence="1">
    <location>
        <begin position="112"/>
        <end position="132"/>
    </location>
</feature>
<reference evidence="2 3" key="1">
    <citation type="submission" date="2019-08" db="EMBL/GenBank/DDBJ databases">
        <authorList>
            <person name="Shi S."/>
        </authorList>
    </citation>
    <scope>NUCLEOTIDE SEQUENCE [LARGE SCALE GENOMIC DNA]</scope>
    <source>
        <strain evidence="2 3">GY10130</strain>
    </source>
</reference>
<keyword evidence="3" id="KW-1185">Reference proteome</keyword>
<protein>
    <recommendedName>
        <fullName evidence="4">Small multi-drug export protein</fullName>
    </recommendedName>
</protein>
<dbReference type="OrthoDB" id="1467737at2"/>
<accession>A0A5C8JGQ2</accession>
<name>A0A5C8JGQ2_9BACT</name>
<comment type="caution">
    <text evidence="2">The sequence shown here is derived from an EMBL/GenBank/DDBJ whole genome shotgun (WGS) entry which is preliminary data.</text>
</comment>
<gene>
    <name evidence="2" type="ORF">FVR03_16485</name>
</gene>
<evidence type="ECO:0000256" key="1">
    <source>
        <dbReference type="SAM" id="Phobius"/>
    </source>
</evidence>
<keyword evidence="1" id="KW-0812">Transmembrane</keyword>
<proteinExistence type="predicted"/>
<dbReference type="AlphaFoldDB" id="A0A5C8JGQ2"/>
<dbReference type="EMBL" id="VRTY01000068">
    <property type="protein sequence ID" value="TXK36909.1"/>
    <property type="molecule type" value="Genomic_DNA"/>
</dbReference>
<dbReference type="Proteomes" id="UP000321926">
    <property type="component" value="Unassembled WGS sequence"/>
</dbReference>
<evidence type="ECO:0000313" key="3">
    <source>
        <dbReference type="Proteomes" id="UP000321926"/>
    </source>
</evidence>